<dbReference type="SUPFAM" id="SSF51011">
    <property type="entry name" value="Glycosyl hydrolase domain"/>
    <property type="match status" value="1"/>
</dbReference>
<reference evidence="4 5" key="2">
    <citation type="journal article" date="2021" name="Curr. Genet.">
        <title>Genetic response to nitrogen starvation in the aggressive Eucalyptus foliar pathogen Teratosphaeria destructans.</title>
        <authorList>
            <person name="Havenga M."/>
            <person name="Wingfield B.D."/>
            <person name="Wingfield M.J."/>
            <person name="Dreyer L.L."/>
            <person name="Roets F."/>
            <person name="Aylward J."/>
        </authorList>
    </citation>
    <scope>NUCLEOTIDE SEQUENCE [LARGE SCALE GENOMIC DNA]</scope>
    <source>
        <strain evidence="4">CMW44962</strain>
    </source>
</reference>
<dbReference type="Gene3D" id="2.60.40.1180">
    <property type="entry name" value="Golgi alpha-mannosidase II"/>
    <property type="match status" value="1"/>
</dbReference>
<reference evidence="4 5" key="1">
    <citation type="journal article" date="2018" name="IMA Fungus">
        <title>IMA Genome-F 10: Nine draft genome sequences of Claviceps purpurea s.lat., including C. arundinis, C. humidiphila, and C. cf. spartinae, pseudomolecules for the pitch canker pathogen Fusarium circinatum, draft genome of Davidsoniella eucalypti, Grosmannia galeiformis, Quambalaria eucalypti, and Teratosphaeria destructans.</title>
        <authorList>
            <person name="Wingfield B.D."/>
            <person name="Liu M."/>
            <person name="Nguyen H.D."/>
            <person name="Lane F.A."/>
            <person name="Morgan S.W."/>
            <person name="De Vos L."/>
            <person name="Wilken P.M."/>
            <person name="Duong T.A."/>
            <person name="Aylward J."/>
            <person name="Coetzee M.P."/>
            <person name="Dadej K."/>
            <person name="De Beer Z.W."/>
            <person name="Findlay W."/>
            <person name="Havenga M."/>
            <person name="Kolarik M."/>
            <person name="Menzies J.G."/>
            <person name="Naidoo K."/>
            <person name="Pochopski O."/>
            <person name="Shoukouhi P."/>
            <person name="Santana Q.C."/>
            <person name="Seifert K.A."/>
            <person name="Soal N."/>
            <person name="Steenkamp E.T."/>
            <person name="Tatham C.T."/>
            <person name="van der Nest M.A."/>
            <person name="Wingfield M.J."/>
        </authorList>
    </citation>
    <scope>NUCLEOTIDE SEQUENCE [LARGE SCALE GENOMIC DNA]</scope>
    <source>
        <strain evidence="4">CMW44962</strain>
    </source>
</reference>
<evidence type="ECO:0000256" key="1">
    <source>
        <dbReference type="ARBA" id="ARBA00008061"/>
    </source>
</evidence>
<dbReference type="SUPFAM" id="SSF51445">
    <property type="entry name" value="(Trans)glycosidases"/>
    <property type="match status" value="1"/>
</dbReference>
<dbReference type="Gene3D" id="3.20.20.80">
    <property type="entry name" value="Glycosidases"/>
    <property type="match status" value="1"/>
</dbReference>
<evidence type="ECO:0000313" key="5">
    <source>
        <dbReference type="Proteomes" id="UP001138500"/>
    </source>
</evidence>
<dbReference type="AlphaFoldDB" id="A0A9W7W1H9"/>
<dbReference type="InterPro" id="IPR013780">
    <property type="entry name" value="Glyco_hydro_b"/>
</dbReference>
<keyword evidence="5" id="KW-1185">Reference proteome</keyword>
<gene>
    <name evidence="4" type="ORF">Tdes44962_MAKER03476</name>
</gene>
<feature type="region of interest" description="Disordered" evidence="2">
    <location>
        <begin position="35"/>
        <end position="54"/>
    </location>
</feature>
<dbReference type="InterPro" id="IPR017853">
    <property type="entry name" value="GH"/>
</dbReference>
<name>A0A9W7W1H9_9PEZI</name>
<protein>
    <submittedName>
        <fullName evidence="4">Alpha amylase, catalytic domain</fullName>
    </submittedName>
</protein>
<feature type="compositionally biased region" description="Polar residues" evidence="2">
    <location>
        <begin position="1"/>
        <end position="11"/>
    </location>
</feature>
<organism evidence="4 5">
    <name type="scientific">Teratosphaeria destructans</name>
    <dbReference type="NCBI Taxonomy" id="418781"/>
    <lineage>
        <taxon>Eukaryota</taxon>
        <taxon>Fungi</taxon>
        <taxon>Dikarya</taxon>
        <taxon>Ascomycota</taxon>
        <taxon>Pezizomycotina</taxon>
        <taxon>Dothideomycetes</taxon>
        <taxon>Dothideomycetidae</taxon>
        <taxon>Mycosphaerellales</taxon>
        <taxon>Teratosphaeriaceae</taxon>
        <taxon>Teratosphaeria</taxon>
    </lineage>
</organism>
<sequence length="614" mass="69230">MSWRNILQQHTPPRPAPTCHDSSHVQSDNPLLLQGFEWHTPSQPPAPNETHSRTSHFARLTRLLPSLASAGITSIWLPPGCKANNPQGNGYDCYDLWDLGEFDQKWTRSTKWGSREELNDLLRAAKSLGVECVWDAVLNHKTAGDATDEAWAVEVDPEDRRIEICAPKKIEAWLKYEFPGREREGMRYSKLKWRAEHFNGTDWDQRAQKNAIYKLIDDPATYPKPYQQGVLAQPNGGMNRLARLAGKLKGGLLGEVRRRPGKDWADDVDDLHGNYDYLLFSNIDYKHPAVRDDVLKWGQWMVNDVGIDGFRLDAVQHFSSAFTREWIAKAQTATQRIRGRPAFIVGEVWTNEVRRIIRWLDAVAQPSGNPVYAFDSCLLYSFSRISEDVRRGSKNADLRTITRASLLEMRPQSAVTFVSNHDTQPGQTSYTPLHARHKVLFYAFILLRQQGIPCVFWGDIYGTRGPKAEPPACTVSDGQGGRRSLLPDLMLARRLFTYGLQTDYFDSMSCIGWTRAGVPQKAGSGCAVIMSVEAEMSVKRQANWTIKKMKIGEPGEVWVDILGNRGERAEVVIDERGEGGFTCKGMSVGLFVRKDCAEIAKFPLHFDLDAYGSG</sequence>
<feature type="domain" description="Glycosyl hydrolase family 13 catalytic" evidence="3">
    <location>
        <begin position="30"/>
        <end position="483"/>
    </location>
</feature>
<dbReference type="Pfam" id="PF00128">
    <property type="entry name" value="Alpha-amylase"/>
    <property type="match status" value="2"/>
</dbReference>
<dbReference type="PANTHER" id="PTHR43447">
    <property type="entry name" value="ALPHA-AMYLASE"/>
    <property type="match status" value="1"/>
</dbReference>
<dbReference type="Proteomes" id="UP001138500">
    <property type="component" value="Unassembled WGS sequence"/>
</dbReference>
<evidence type="ECO:0000313" key="4">
    <source>
        <dbReference type="EMBL" id="KAH9826344.1"/>
    </source>
</evidence>
<comment type="similarity">
    <text evidence="1">Belongs to the glycosyl hydrolase 13 family.</text>
</comment>
<evidence type="ECO:0000259" key="3">
    <source>
        <dbReference type="SMART" id="SM00642"/>
    </source>
</evidence>
<dbReference type="GO" id="GO:0005975">
    <property type="term" value="P:carbohydrate metabolic process"/>
    <property type="evidence" value="ECO:0007669"/>
    <property type="project" value="InterPro"/>
</dbReference>
<evidence type="ECO:0000256" key="2">
    <source>
        <dbReference type="SAM" id="MobiDB-lite"/>
    </source>
</evidence>
<feature type="region of interest" description="Disordered" evidence="2">
    <location>
        <begin position="1"/>
        <end position="25"/>
    </location>
</feature>
<comment type="caution">
    <text evidence="4">The sequence shown here is derived from an EMBL/GenBank/DDBJ whole genome shotgun (WGS) entry which is preliminary data.</text>
</comment>
<dbReference type="Gene3D" id="2.40.30.140">
    <property type="match status" value="1"/>
</dbReference>
<dbReference type="CDD" id="cd11318">
    <property type="entry name" value="AmyAc_bac_fung_AmyA"/>
    <property type="match status" value="1"/>
</dbReference>
<proteinExistence type="inferred from homology"/>
<accession>A0A9W7W1H9</accession>
<dbReference type="OrthoDB" id="550577at2759"/>
<dbReference type="InterPro" id="IPR006047">
    <property type="entry name" value="GH13_cat_dom"/>
</dbReference>
<dbReference type="SMART" id="SM00642">
    <property type="entry name" value="Aamy"/>
    <property type="match status" value="1"/>
</dbReference>
<dbReference type="EMBL" id="RIBY02001990">
    <property type="protein sequence ID" value="KAH9826344.1"/>
    <property type="molecule type" value="Genomic_DNA"/>
</dbReference>